<dbReference type="InterPro" id="IPR000238">
    <property type="entry name" value="RbfA"/>
</dbReference>
<evidence type="ECO:0000256" key="2">
    <source>
        <dbReference type="HAMAP-Rule" id="MF_00003"/>
    </source>
</evidence>
<dbReference type="GO" id="GO:0043024">
    <property type="term" value="F:ribosomal small subunit binding"/>
    <property type="evidence" value="ECO:0007669"/>
    <property type="project" value="TreeGrafter"/>
</dbReference>
<organism evidence="3 4">
    <name type="scientific">Candidatus Doudnabacteria bacterium RIFCSPHIGHO2_01_52_17</name>
    <dbReference type="NCBI Taxonomy" id="1817820"/>
    <lineage>
        <taxon>Bacteria</taxon>
        <taxon>Candidatus Doudnaibacteriota</taxon>
    </lineage>
</organism>
<dbReference type="PANTHER" id="PTHR33515">
    <property type="entry name" value="RIBOSOME-BINDING FACTOR A, CHLOROPLASTIC-RELATED"/>
    <property type="match status" value="1"/>
</dbReference>
<comment type="caution">
    <text evidence="3">The sequence shown here is derived from an EMBL/GenBank/DDBJ whole genome shotgun (WGS) entry which is preliminary data.</text>
</comment>
<dbReference type="Proteomes" id="UP000176547">
    <property type="component" value="Unassembled WGS sequence"/>
</dbReference>
<comment type="subcellular location">
    <subcellularLocation>
        <location evidence="2">Cytoplasm</location>
    </subcellularLocation>
</comment>
<dbReference type="AlphaFoldDB" id="A0A1F5NB20"/>
<dbReference type="NCBIfam" id="TIGR00082">
    <property type="entry name" value="rbfA"/>
    <property type="match status" value="1"/>
</dbReference>
<comment type="similarity">
    <text evidence="2">Belongs to the RbfA family.</text>
</comment>
<comment type="subunit">
    <text evidence="2">Monomer. Binds 30S ribosomal subunits, but not 50S ribosomal subunits or 70S ribosomes.</text>
</comment>
<dbReference type="InterPro" id="IPR023799">
    <property type="entry name" value="RbfA_dom_sf"/>
</dbReference>
<evidence type="ECO:0000256" key="1">
    <source>
        <dbReference type="ARBA" id="ARBA00022517"/>
    </source>
</evidence>
<proteinExistence type="inferred from homology"/>
<accession>A0A1F5NB20</accession>
<reference evidence="3 4" key="1">
    <citation type="journal article" date="2016" name="Nat. Commun.">
        <title>Thousands of microbial genomes shed light on interconnected biogeochemical processes in an aquifer system.</title>
        <authorList>
            <person name="Anantharaman K."/>
            <person name="Brown C.T."/>
            <person name="Hug L.A."/>
            <person name="Sharon I."/>
            <person name="Castelle C.J."/>
            <person name="Probst A.J."/>
            <person name="Thomas B.C."/>
            <person name="Singh A."/>
            <person name="Wilkins M.J."/>
            <person name="Karaoz U."/>
            <person name="Brodie E.L."/>
            <person name="Williams K.H."/>
            <person name="Hubbard S.S."/>
            <person name="Banfield J.F."/>
        </authorList>
    </citation>
    <scope>NUCLEOTIDE SEQUENCE [LARGE SCALE GENOMIC DNA]</scope>
</reference>
<keyword evidence="1 2" id="KW-0690">Ribosome biogenesis</keyword>
<evidence type="ECO:0000313" key="4">
    <source>
        <dbReference type="Proteomes" id="UP000176547"/>
    </source>
</evidence>
<sequence length="119" mass="13475">MTVRQDKVNSLLQREISAFLVESKPDGISGLVTILGVDTSPDLESAKVFFSVVGQEFEEVAEILRKNIYEIQGELLRKLIMRKVPRITFIPDHSGEYARHISDLIAKLHKNDPSPRSEE</sequence>
<comment type="function">
    <text evidence="2">One of several proteins that assist in the late maturation steps of the functional core of the 30S ribosomal subunit. Associates with free 30S ribosomal subunits (but not with 30S subunits that are part of 70S ribosomes or polysomes). Required for efficient processing of 16S rRNA. May interact with the 5'-terminal helix region of 16S rRNA.</text>
</comment>
<dbReference type="HAMAP" id="MF_00003">
    <property type="entry name" value="RbfA"/>
    <property type="match status" value="1"/>
</dbReference>
<protein>
    <recommendedName>
        <fullName evidence="2">Ribosome-binding factor A</fullName>
    </recommendedName>
</protein>
<keyword evidence="2" id="KW-0963">Cytoplasm</keyword>
<dbReference type="PANTHER" id="PTHR33515:SF1">
    <property type="entry name" value="RIBOSOME-BINDING FACTOR A, CHLOROPLASTIC-RELATED"/>
    <property type="match status" value="1"/>
</dbReference>
<evidence type="ECO:0000313" key="3">
    <source>
        <dbReference type="EMBL" id="OGE74839.1"/>
    </source>
</evidence>
<gene>
    <name evidence="2" type="primary">rbfA</name>
    <name evidence="3" type="ORF">A3K06_02515</name>
</gene>
<dbReference type="GO" id="GO:0030490">
    <property type="term" value="P:maturation of SSU-rRNA"/>
    <property type="evidence" value="ECO:0007669"/>
    <property type="project" value="UniProtKB-UniRule"/>
</dbReference>
<dbReference type="EMBL" id="MFEG01000039">
    <property type="protein sequence ID" value="OGE74839.1"/>
    <property type="molecule type" value="Genomic_DNA"/>
</dbReference>
<dbReference type="InterPro" id="IPR020053">
    <property type="entry name" value="Ribosome-bd_factorA_CS"/>
</dbReference>
<name>A0A1F5NB20_9BACT</name>
<dbReference type="Gene3D" id="3.30.300.20">
    <property type="match status" value="1"/>
</dbReference>
<dbReference type="GO" id="GO:0005829">
    <property type="term" value="C:cytosol"/>
    <property type="evidence" value="ECO:0007669"/>
    <property type="project" value="TreeGrafter"/>
</dbReference>
<dbReference type="PROSITE" id="PS01319">
    <property type="entry name" value="RBFA"/>
    <property type="match status" value="1"/>
</dbReference>
<dbReference type="InterPro" id="IPR015946">
    <property type="entry name" value="KH_dom-like_a/b"/>
</dbReference>
<dbReference type="Pfam" id="PF02033">
    <property type="entry name" value="RBFA"/>
    <property type="match status" value="1"/>
</dbReference>
<dbReference type="SUPFAM" id="SSF89919">
    <property type="entry name" value="Ribosome-binding factor A, RbfA"/>
    <property type="match status" value="1"/>
</dbReference>